<dbReference type="SMART" id="SM01424">
    <property type="entry name" value="HAP1_N"/>
    <property type="match status" value="1"/>
</dbReference>
<evidence type="ECO:0000256" key="2">
    <source>
        <dbReference type="ARBA" id="ARBA00007007"/>
    </source>
</evidence>
<dbReference type="InterPro" id="IPR022154">
    <property type="entry name" value="TRAK1/2_C"/>
</dbReference>
<evidence type="ECO:0000256" key="1">
    <source>
        <dbReference type="ARBA" id="ARBA00004173"/>
    </source>
</evidence>
<feature type="signal peptide" evidence="7">
    <location>
        <begin position="1"/>
        <end position="15"/>
    </location>
</feature>
<protein>
    <recommendedName>
        <fullName evidence="12">Trafficking kinesin-binding protein 1</fullName>
    </recommendedName>
</protein>
<sequence length="563" mass="63599">MYSSVFWVCVSVLCAERVGQMTKTYNDIDAVTRLLEEKERDLELAARIGQSLLKKNRVLSEQNEYLEEQVGTIREEVAQLHHELNLKDELLQFYTNAVEESEEGSGSPTSSLDILQQKLRDLEEENLSLRSEASQLKSETESYEEKEQQLVNDCVRELRQSSIQISSIAEELAKKTEDASRQQEEITHLLSQIVDLQKKAKTFAVENEELSQHLSAAKDAQRQLTVELQELEEKYSECIEMLHEAQEELKNLRNRSVSAGTPRRYHPLGLFPMDSLAAEIEGTMRKELSLENPDNEEQRVRHKRVFETVKNINQSVRQRSANSATNIPGSNQTLSSLGSALSDSNSNNAAPDNRTQSIESSLLCWGNNICIVDAPEKRSGSEELKLALRRLSLRRQNCLSERLFFEGERERRNREPVDSGDYSNRLVHSESIMSLGAWASRPYLPDKLQIVKPLEGSATLQHWQQLAQPNLGGILDARPGVLPKGFRPLELDLEEVYHYADYEEDEPGEQYFQNLPTTTTTTSNSSVPPAHSLAPSASPSPCLSTGHASIEFSSKFCVLYSKT</sequence>
<dbReference type="Pfam" id="PF12448">
    <property type="entry name" value="Milton"/>
    <property type="match status" value="1"/>
</dbReference>
<feature type="domain" description="Trafficking kinesin-binding protein C-terminal" evidence="8">
    <location>
        <begin position="317"/>
        <end position="457"/>
    </location>
</feature>
<evidence type="ECO:0000256" key="6">
    <source>
        <dbReference type="SAM" id="MobiDB-lite"/>
    </source>
</evidence>
<evidence type="ECO:0000313" key="11">
    <source>
        <dbReference type="Proteomes" id="UP000694701"/>
    </source>
</evidence>
<feature type="compositionally biased region" description="Low complexity" evidence="6">
    <location>
        <begin position="517"/>
        <end position="538"/>
    </location>
</feature>
<accession>A0A8C2Q402</accession>
<dbReference type="GO" id="GO:0031410">
    <property type="term" value="C:cytoplasmic vesicle"/>
    <property type="evidence" value="ECO:0007669"/>
    <property type="project" value="TreeGrafter"/>
</dbReference>
<keyword evidence="7" id="KW-0732">Signal</keyword>
<dbReference type="GO" id="GO:0006605">
    <property type="term" value="P:protein targeting"/>
    <property type="evidence" value="ECO:0007669"/>
    <property type="project" value="TreeGrafter"/>
</dbReference>
<dbReference type="Proteomes" id="UP000694701">
    <property type="component" value="Unplaced"/>
</dbReference>
<feature type="compositionally biased region" description="Polar residues" evidence="6">
    <location>
        <begin position="316"/>
        <end position="333"/>
    </location>
</feature>
<dbReference type="PANTHER" id="PTHR15751">
    <property type="entry name" value="TRAFFICKING KINESIN-BINDING PROTEIN"/>
    <property type="match status" value="1"/>
</dbReference>
<dbReference type="Pfam" id="PF04849">
    <property type="entry name" value="HAP1_N"/>
    <property type="match status" value="1"/>
</dbReference>
<dbReference type="GO" id="GO:0005739">
    <property type="term" value="C:mitochondrion"/>
    <property type="evidence" value="ECO:0007669"/>
    <property type="project" value="UniProtKB-SubCell"/>
</dbReference>
<evidence type="ECO:0000256" key="4">
    <source>
        <dbReference type="ARBA" id="ARBA00023128"/>
    </source>
</evidence>
<dbReference type="GO" id="GO:0048311">
    <property type="term" value="P:mitochondrion distribution"/>
    <property type="evidence" value="ECO:0007669"/>
    <property type="project" value="TreeGrafter"/>
</dbReference>
<evidence type="ECO:0000313" key="10">
    <source>
        <dbReference type="Ensembl" id="ENSCCRP00020104636.1"/>
    </source>
</evidence>
<keyword evidence="3 5" id="KW-0175">Coiled coil</keyword>
<evidence type="ECO:0000259" key="9">
    <source>
        <dbReference type="SMART" id="SM01424"/>
    </source>
</evidence>
<dbReference type="GO" id="GO:0017022">
    <property type="term" value="F:myosin binding"/>
    <property type="evidence" value="ECO:0007669"/>
    <property type="project" value="TreeGrafter"/>
</dbReference>
<feature type="chain" id="PRO_5034351679" description="Trafficking kinesin-binding protein 1" evidence="7">
    <location>
        <begin position="16"/>
        <end position="563"/>
    </location>
</feature>
<feature type="coiled-coil region" evidence="5">
    <location>
        <begin position="112"/>
        <end position="255"/>
    </location>
</feature>
<dbReference type="AlphaFoldDB" id="A0A8C2Q402"/>
<proteinExistence type="inferred from homology"/>
<organism evidence="10 11">
    <name type="scientific">Cyprinus carpio</name>
    <name type="common">Common carp</name>
    <dbReference type="NCBI Taxonomy" id="7962"/>
    <lineage>
        <taxon>Eukaryota</taxon>
        <taxon>Metazoa</taxon>
        <taxon>Chordata</taxon>
        <taxon>Craniata</taxon>
        <taxon>Vertebrata</taxon>
        <taxon>Euteleostomi</taxon>
        <taxon>Actinopterygii</taxon>
        <taxon>Neopterygii</taxon>
        <taxon>Teleostei</taxon>
        <taxon>Ostariophysi</taxon>
        <taxon>Cypriniformes</taxon>
        <taxon>Cyprinidae</taxon>
        <taxon>Cyprininae</taxon>
        <taxon>Cyprinus</taxon>
    </lineage>
</organism>
<evidence type="ECO:0008006" key="12">
    <source>
        <dbReference type="Google" id="ProtNLM"/>
    </source>
</evidence>
<dbReference type="InterPro" id="IPR051946">
    <property type="entry name" value="Intracell_Traff-Reg"/>
</dbReference>
<dbReference type="GO" id="GO:0030425">
    <property type="term" value="C:dendrite"/>
    <property type="evidence" value="ECO:0007669"/>
    <property type="project" value="TreeGrafter"/>
</dbReference>
<feature type="region of interest" description="Disordered" evidence="6">
    <location>
        <begin position="316"/>
        <end position="354"/>
    </location>
</feature>
<feature type="region of interest" description="Disordered" evidence="6">
    <location>
        <begin position="511"/>
        <end position="538"/>
    </location>
</feature>
<evidence type="ECO:0000256" key="5">
    <source>
        <dbReference type="SAM" id="Coils"/>
    </source>
</evidence>
<dbReference type="GO" id="GO:0098957">
    <property type="term" value="P:anterograde axonal transport of mitochondrion"/>
    <property type="evidence" value="ECO:0007669"/>
    <property type="project" value="TreeGrafter"/>
</dbReference>
<dbReference type="PANTHER" id="PTHR15751:SF11">
    <property type="entry name" value="TRAFFICKING KINESIN-BINDING PROTEIN 1"/>
    <property type="match status" value="1"/>
</dbReference>
<reference evidence="10" key="1">
    <citation type="submission" date="2025-08" db="UniProtKB">
        <authorList>
            <consortium name="Ensembl"/>
        </authorList>
    </citation>
    <scope>IDENTIFICATION</scope>
</reference>
<dbReference type="SMART" id="SM01423">
    <property type="entry name" value="Milton"/>
    <property type="match status" value="1"/>
</dbReference>
<evidence type="ECO:0000259" key="8">
    <source>
        <dbReference type="SMART" id="SM01423"/>
    </source>
</evidence>
<dbReference type="GO" id="GO:0047496">
    <property type="term" value="P:vesicle transport along microtubule"/>
    <property type="evidence" value="ECO:0007669"/>
    <property type="project" value="TreeGrafter"/>
</dbReference>
<dbReference type="GO" id="GO:0050811">
    <property type="term" value="F:GABA receptor binding"/>
    <property type="evidence" value="ECO:0007669"/>
    <property type="project" value="TreeGrafter"/>
</dbReference>
<dbReference type="InterPro" id="IPR006933">
    <property type="entry name" value="HAP1_N"/>
</dbReference>
<evidence type="ECO:0000256" key="3">
    <source>
        <dbReference type="ARBA" id="ARBA00023054"/>
    </source>
</evidence>
<dbReference type="GO" id="GO:0022008">
    <property type="term" value="P:neurogenesis"/>
    <property type="evidence" value="ECO:0007669"/>
    <property type="project" value="TreeGrafter"/>
</dbReference>
<dbReference type="GO" id="GO:0008333">
    <property type="term" value="P:endosome to lysosome transport"/>
    <property type="evidence" value="ECO:0007669"/>
    <property type="project" value="TreeGrafter"/>
</dbReference>
<comment type="similarity">
    <text evidence="2">Belongs to the milton family.</text>
</comment>
<feature type="compositionally biased region" description="Low complexity" evidence="6">
    <location>
        <begin position="334"/>
        <end position="350"/>
    </location>
</feature>
<name>A0A8C2Q402_CYPCA</name>
<dbReference type="Ensembl" id="ENSCCRT00020114303.1">
    <property type="protein sequence ID" value="ENSCCRP00020104636.1"/>
    <property type="gene ID" value="ENSCCRG00020047637.1"/>
</dbReference>
<comment type="subcellular location">
    <subcellularLocation>
        <location evidence="1">Mitochondrion</location>
    </subcellularLocation>
</comment>
<keyword evidence="4" id="KW-0496">Mitochondrion</keyword>
<dbReference type="GO" id="GO:1904115">
    <property type="term" value="C:axon cytoplasm"/>
    <property type="evidence" value="ECO:0007669"/>
    <property type="project" value="GOC"/>
</dbReference>
<feature type="domain" description="HAP1 N-terminal" evidence="9">
    <location>
        <begin position="1"/>
        <end position="255"/>
    </location>
</feature>
<evidence type="ECO:0000256" key="7">
    <source>
        <dbReference type="SAM" id="SignalP"/>
    </source>
</evidence>